<evidence type="ECO:0000313" key="2">
    <source>
        <dbReference type="Proteomes" id="UP000078200"/>
    </source>
</evidence>
<dbReference type="EnsemblMetazoa" id="GAUT022393-RA">
    <property type="protein sequence ID" value="GAUT022393-PA"/>
    <property type="gene ID" value="GAUT022393"/>
</dbReference>
<reference evidence="1" key="1">
    <citation type="submission" date="2020-05" db="UniProtKB">
        <authorList>
            <consortium name="EnsemblMetazoa"/>
        </authorList>
    </citation>
    <scope>IDENTIFICATION</scope>
    <source>
        <strain evidence="1">TTRI</strain>
    </source>
</reference>
<proteinExistence type="predicted"/>
<organism evidence="1 2">
    <name type="scientific">Glossina austeni</name>
    <name type="common">Savannah tsetse fly</name>
    <dbReference type="NCBI Taxonomy" id="7395"/>
    <lineage>
        <taxon>Eukaryota</taxon>
        <taxon>Metazoa</taxon>
        <taxon>Ecdysozoa</taxon>
        <taxon>Arthropoda</taxon>
        <taxon>Hexapoda</taxon>
        <taxon>Insecta</taxon>
        <taxon>Pterygota</taxon>
        <taxon>Neoptera</taxon>
        <taxon>Endopterygota</taxon>
        <taxon>Diptera</taxon>
        <taxon>Brachycera</taxon>
        <taxon>Muscomorpha</taxon>
        <taxon>Hippoboscoidea</taxon>
        <taxon>Glossinidae</taxon>
        <taxon>Glossina</taxon>
    </lineage>
</organism>
<protein>
    <submittedName>
        <fullName evidence="1">Uncharacterized protein</fullName>
    </submittedName>
</protein>
<sequence length="131" mass="15611">MFVDVFSQYLSLEDFQLFCYYLRNREPENWRSVAQHWTNGDFVKRTDLSQLLKFVNLSKFNHKFFMVSLMEIPVLSRNNSRRLFCDTAFLAHFPDACLNCRFGHFSVDSPRFVVHTYEDKSHPQILTLSTN</sequence>
<dbReference type="AlphaFoldDB" id="A0A1A9V139"/>
<name>A0A1A9V139_GLOAU</name>
<dbReference type="VEuPathDB" id="VectorBase:GAUT022393"/>
<evidence type="ECO:0000313" key="1">
    <source>
        <dbReference type="EnsemblMetazoa" id="GAUT022393-PA"/>
    </source>
</evidence>
<dbReference type="Proteomes" id="UP000078200">
    <property type="component" value="Unassembled WGS sequence"/>
</dbReference>
<accession>A0A1A9V139</accession>
<keyword evidence="2" id="KW-1185">Reference proteome</keyword>